<protein>
    <submittedName>
        <fullName evidence="1">Uncharacterized protein</fullName>
    </submittedName>
</protein>
<sequence>MSRQMAELYPFYGDDLLLKVWSNKCKKNYAWNPSKSFIDHFKQDDYLRDLKSELLGYAPRVKILKPDATPILNLPDGHDKCVSESEHKKLLTIKKSEVDYKKINENLWFQIRNLEKNSSDKFTVKKYRKNNARQIQLLLKIKTRDIDIQARKYLSSIFSKNHLDIISKAFSFRYFSKRAYVYIKDELKYPLPGLSSLQRWVKSVNMKNGVLEDVLNIMKLNGDGLR</sequence>
<gene>
    <name evidence="1" type="ORF">AGLY_002002</name>
</gene>
<proteinExistence type="predicted"/>
<name>A0A6G0U663_APHGL</name>
<dbReference type="AlphaFoldDB" id="A0A6G0U663"/>
<dbReference type="EMBL" id="VYZN01000006">
    <property type="protein sequence ID" value="KAE9543772.1"/>
    <property type="molecule type" value="Genomic_DNA"/>
</dbReference>
<dbReference type="OrthoDB" id="6608264at2759"/>
<organism evidence="1 2">
    <name type="scientific">Aphis glycines</name>
    <name type="common">Soybean aphid</name>
    <dbReference type="NCBI Taxonomy" id="307491"/>
    <lineage>
        <taxon>Eukaryota</taxon>
        <taxon>Metazoa</taxon>
        <taxon>Ecdysozoa</taxon>
        <taxon>Arthropoda</taxon>
        <taxon>Hexapoda</taxon>
        <taxon>Insecta</taxon>
        <taxon>Pterygota</taxon>
        <taxon>Neoptera</taxon>
        <taxon>Paraneoptera</taxon>
        <taxon>Hemiptera</taxon>
        <taxon>Sternorrhyncha</taxon>
        <taxon>Aphidomorpha</taxon>
        <taxon>Aphidoidea</taxon>
        <taxon>Aphididae</taxon>
        <taxon>Aphidini</taxon>
        <taxon>Aphis</taxon>
        <taxon>Aphis</taxon>
    </lineage>
</organism>
<evidence type="ECO:0000313" key="2">
    <source>
        <dbReference type="Proteomes" id="UP000475862"/>
    </source>
</evidence>
<comment type="caution">
    <text evidence="1">The sequence shown here is derived from an EMBL/GenBank/DDBJ whole genome shotgun (WGS) entry which is preliminary data.</text>
</comment>
<dbReference type="Proteomes" id="UP000475862">
    <property type="component" value="Unassembled WGS sequence"/>
</dbReference>
<accession>A0A6G0U663</accession>
<evidence type="ECO:0000313" key="1">
    <source>
        <dbReference type="EMBL" id="KAE9543772.1"/>
    </source>
</evidence>
<reference evidence="1 2" key="1">
    <citation type="submission" date="2019-08" db="EMBL/GenBank/DDBJ databases">
        <title>The genome of the soybean aphid Biotype 1, its phylome, world population structure and adaptation to the North American continent.</title>
        <authorList>
            <person name="Giordano R."/>
            <person name="Donthu R.K."/>
            <person name="Hernandez A.G."/>
            <person name="Wright C.L."/>
            <person name="Zimin A.V."/>
        </authorList>
    </citation>
    <scope>NUCLEOTIDE SEQUENCE [LARGE SCALE GENOMIC DNA]</scope>
    <source>
        <tissue evidence="1">Whole aphids</tissue>
    </source>
</reference>
<keyword evidence="2" id="KW-1185">Reference proteome</keyword>